<name>A0A0A6ZPG3_SHIDY</name>
<evidence type="ECO:0000313" key="2">
    <source>
        <dbReference type="Proteomes" id="UP000031647"/>
    </source>
</evidence>
<dbReference type="PATRIC" id="fig|754093.4.peg.1106"/>
<dbReference type="AlphaFoldDB" id="A0A0A6ZPG3"/>
<accession>A0A0A6ZPG3</accession>
<evidence type="ECO:0000313" key="1">
    <source>
        <dbReference type="EMBL" id="AHA63953.1"/>
    </source>
</evidence>
<sequence>MLVLIRLVTMLPDTIREIFFLLFYALNHSRYAAFCKMTAIFYCVA</sequence>
<dbReference type="HOGENOM" id="CLU_3205248_0_0_6"/>
<protein>
    <submittedName>
        <fullName evidence="1">Uncharacterized protein</fullName>
    </submittedName>
</protein>
<dbReference type="Proteomes" id="UP000031647">
    <property type="component" value="Chromosome"/>
</dbReference>
<proteinExistence type="predicted"/>
<organism evidence="1 2">
    <name type="scientific">Shigella dysenteriae 1617</name>
    <dbReference type="NCBI Taxonomy" id="754093"/>
    <lineage>
        <taxon>Bacteria</taxon>
        <taxon>Pseudomonadati</taxon>
        <taxon>Pseudomonadota</taxon>
        <taxon>Gammaproteobacteria</taxon>
        <taxon>Enterobacterales</taxon>
        <taxon>Enterobacteriaceae</taxon>
        <taxon>Shigella</taxon>
    </lineage>
</organism>
<dbReference type="KEGG" id="sdz:Asd1617_01126"/>
<gene>
    <name evidence="1" type="ORF">Asd1617_01126</name>
</gene>
<dbReference type="EMBL" id="CP006736">
    <property type="protein sequence ID" value="AHA63953.1"/>
    <property type="molecule type" value="Genomic_DNA"/>
</dbReference>
<reference evidence="1 2" key="1">
    <citation type="submission" date="2013-09" db="EMBL/GenBank/DDBJ databases">
        <title>Comparative genomics of Sd1617 to representative strains in evaluating its pathogenesis.</title>
        <authorList>
            <person name="Aksomboon Vongsawan A."/>
            <person name="Kapatral V."/>
            <person name="Vaisvil B."/>
            <person name="Serichantalergs O."/>
            <person name="Hale T.L."/>
            <person name="Mason C.J."/>
        </authorList>
    </citation>
    <scope>NUCLEOTIDE SEQUENCE [LARGE SCALE GENOMIC DNA]</scope>
    <source>
        <strain evidence="1 2">1617</strain>
    </source>
</reference>